<feature type="region of interest" description="Disordered" evidence="2">
    <location>
        <begin position="893"/>
        <end position="1022"/>
    </location>
</feature>
<dbReference type="InterPro" id="IPR015943">
    <property type="entry name" value="WD40/YVTN_repeat-like_dom_sf"/>
</dbReference>
<comment type="caution">
    <text evidence="3">The sequence shown here is derived from an EMBL/GenBank/DDBJ whole genome shotgun (WGS) entry which is preliminary data.</text>
</comment>
<evidence type="ECO:0000256" key="2">
    <source>
        <dbReference type="SAM" id="MobiDB-lite"/>
    </source>
</evidence>
<reference evidence="3" key="1">
    <citation type="journal article" date="2023" name="IScience">
        <title>Live-bearing cockroach genome reveals convergent evolutionary mechanisms linked to viviparity in insects and beyond.</title>
        <authorList>
            <person name="Fouks B."/>
            <person name="Harrison M.C."/>
            <person name="Mikhailova A.A."/>
            <person name="Marchal E."/>
            <person name="English S."/>
            <person name="Carruthers M."/>
            <person name="Jennings E.C."/>
            <person name="Chiamaka E.L."/>
            <person name="Frigard R.A."/>
            <person name="Pippel M."/>
            <person name="Attardo G.M."/>
            <person name="Benoit J.B."/>
            <person name="Bornberg-Bauer E."/>
            <person name="Tobe S.S."/>
        </authorList>
    </citation>
    <scope>NUCLEOTIDE SEQUENCE</scope>
    <source>
        <strain evidence="3">Stay&amp;Tobe</strain>
    </source>
</reference>
<feature type="region of interest" description="Disordered" evidence="2">
    <location>
        <begin position="858"/>
        <end position="881"/>
    </location>
</feature>
<feature type="compositionally biased region" description="Low complexity" evidence="2">
    <location>
        <begin position="382"/>
        <end position="393"/>
    </location>
</feature>
<feature type="compositionally biased region" description="Basic and acidic residues" evidence="2">
    <location>
        <begin position="1048"/>
        <end position="1059"/>
    </location>
</feature>
<sequence>PCELPDVSRSTFLMVFSPDGTKVASTHGNHNVYVTDLNTGKNVNTLSGHPRTPWCIAFHPSSNQILASGCLGGQVRVWDLHGGSEIWTAESQTVIASLAFHPTDRMLVIATYNELHFWDWSQPFPFTKCYTSNEKEKVRYVAFDPLGHKLITGISNAPHNQSQWDRVATPSRQEQERRITVCYRSLVEQYEQLVQRYCDLSRSRTTPTMDRGTDPMDLSESSSPSSSSLRSGTTGNQPQSSTLNLRCRMNLPRDNGSNSSSNGSGSSSIDGNGNVESNSRPNTNDRSLRNIPSVLLMRNLMRRLDRDLNSSENSNDSRSNDRRQTSSLPRRPSNIGSERSRNFHESSSEQNMTNDRTPTSSVPGAQRTHFSADVTRRGLDGDGQTTSDSTTRDIFSQTPNGPAPPSSEQRYWFSRLHSQAQPSSSSPPERTPRFFISQRSAFHPRVPRGHADQTRSEHRGNTRPSPSVENPRRFYLQQRLAGSYFSQNLRDDARGEDAMNSESFPHHGLDNTSDVGVRYGIQLLSRHIDNMQRLCRARLEILQLQQIRRMWEDLQRQIRSLHVAVRESTFALTDTHVPGNRGRRRIRLYSHPRVDSGLELNNDVPLRRNSRSGESENSSSEQGGSHIPSVSQMLELARISDSGPASTSSQTPVTSSSTNEAVSNSQNHSSSQDASRKGTLAKLHAQFTALAKFKFVVDKTKKEGESSRSNVDESRNTSSEGDLNSSSMSVGARRDTSEGEPSISQSANLDLDREPTDSVKGGRSEEDNELNSPCKIKRLEQSSMLREVYNRNQESENSWNRYSVSQPSSVVSPPVTTQSTTLTNSSPSNQLSPHQRLWRISRRVYLRRPRFLALGPRSRTMSRQLGNSSSRRSFPPTFYRHHDYGRRPWLLQSPSYRNQNKTPVQGVSTAAQVTPHNLSQNNNDVTTREPLPSSDSSPDVSVSDPSSSPSEETSQQSINRSGPSTSSHSDAQSGPNRCEKEKTSVENDASSHSKQQAETAPHGKKRKADNSPATGCLDGAEVSLQDRRPLDSLQAMIARLESLVRQQREQREAGRREMPQEGATPRWARRSYMWMRGDGNSGSDSDSNTESERRRQSMRLLAAEERVISAIQNHLNSSFASGSRRSRTGAGDDEWEWTHESTRLRARQVLSLMVESLTQFFEENGLSNSTSHAVLDEQIYNLYILLQLALELTDLLLAQLVSTRRELEHQWIHHVRSPVALYDSDISTADRGLEERHFPSRRRGGRSPSRDGDGNNITGERGLDEGGFQPRRRGRSPTRGGEDSSATGGSGREYTEEFFQRRGRPSSREERESRRSHARPFVPDRSDFFRLSTYRRLLRYRNSPFHDSVMSHYLQYSNTTTTGRNSPNLGVNRGESTRRLGPRVINCYSRHGNIGSGGRVGRGSGSRPLIRGAISRRDGTGVRVPFTRDGGLHIPALRLRERVRLPTIDESSGNSGRSPHIMVRVQNPASSGYTNQSNNSEQHQETPQERQQQQEQQQQQPTTRQQDAFTVPLVRVNDVLIPDTSLLNQPQPRQRPQSPPPHPSPHLRNPFIQLQQERQQMQQQQSNQSPPPLRYLGSPVSDMWRYPGNPEASWRSTWRPRFLHPRYMAPNPFSDDNDEPLIGSTLENINFIRDSFIITDAPMSPNHRIQAWDFSKLSIPDISNAEKNVVVAECKIHNDASVDVSSDGRLLVTLLPTGRLSSTAMLGVYSLEWESLGQCLYTTSFEQNAVSVSLSPASRHLLVGLASRRVALLPSDRHTMAQIFRLEGGVPGRAVGARGRLCHLRDIEQDREQGYMSLNCIRWAPGPGQGLVYGTNTGKLRVLR</sequence>
<feature type="compositionally biased region" description="Polar residues" evidence="2">
    <location>
        <begin position="1469"/>
        <end position="1481"/>
    </location>
</feature>
<evidence type="ECO:0000313" key="4">
    <source>
        <dbReference type="Proteomes" id="UP001233999"/>
    </source>
</evidence>
<feature type="region of interest" description="Disordered" evidence="2">
    <location>
        <begin position="203"/>
        <end position="293"/>
    </location>
</feature>
<feature type="compositionally biased region" description="Low complexity" evidence="2">
    <location>
        <begin position="1489"/>
        <end position="1506"/>
    </location>
</feature>
<feature type="region of interest" description="Disordered" evidence="2">
    <location>
        <begin position="1232"/>
        <end position="1318"/>
    </location>
</feature>
<feature type="region of interest" description="Disordered" evidence="2">
    <location>
        <begin position="307"/>
        <end position="409"/>
    </location>
</feature>
<keyword evidence="4" id="KW-1185">Reference proteome</keyword>
<feature type="compositionally biased region" description="Low complexity" evidence="2">
    <location>
        <begin position="1077"/>
        <end position="1088"/>
    </location>
</feature>
<feature type="compositionally biased region" description="Low complexity" evidence="2">
    <location>
        <begin position="646"/>
        <end position="658"/>
    </location>
</feature>
<feature type="compositionally biased region" description="Basic and acidic residues" evidence="2">
    <location>
        <begin position="338"/>
        <end position="347"/>
    </location>
</feature>
<dbReference type="EMBL" id="JASPKZ010004589">
    <property type="protein sequence ID" value="KAJ9589882.1"/>
    <property type="molecule type" value="Genomic_DNA"/>
</dbReference>
<feature type="region of interest" description="Disordered" evidence="2">
    <location>
        <begin position="1396"/>
        <end position="1429"/>
    </location>
</feature>
<feature type="compositionally biased region" description="Basic and acidic residues" evidence="2">
    <location>
        <begin position="700"/>
        <end position="715"/>
    </location>
</feature>
<feature type="compositionally biased region" description="Basic and acidic residues" evidence="2">
    <location>
        <begin position="449"/>
        <end position="460"/>
    </location>
</feature>
<dbReference type="Pfam" id="PF00400">
    <property type="entry name" value="WD40"/>
    <property type="match status" value="1"/>
</dbReference>
<dbReference type="PROSITE" id="PS50082">
    <property type="entry name" value="WD_REPEATS_2"/>
    <property type="match status" value="1"/>
</dbReference>
<reference evidence="3" key="2">
    <citation type="submission" date="2023-05" db="EMBL/GenBank/DDBJ databases">
        <authorList>
            <person name="Fouks B."/>
        </authorList>
    </citation>
    <scope>NUCLEOTIDE SEQUENCE</scope>
    <source>
        <strain evidence="3">Stay&amp;Tobe</strain>
        <tissue evidence="3">Testes</tissue>
    </source>
</reference>
<evidence type="ECO:0008006" key="5">
    <source>
        <dbReference type="Google" id="ProtNLM"/>
    </source>
</evidence>
<accession>A0AAD7ZZZ6</accession>
<feature type="region of interest" description="Disordered" evidence="2">
    <location>
        <begin position="1523"/>
        <end position="1576"/>
    </location>
</feature>
<feature type="compositionally biased region" description="Polar residues" evidence="2">
    <location>
        <begin position="790"/>
        <end position="802"/>
    </location>
</feature>
<feature type="compositionally biased region" description="Low complexity" evidence="2">
    <location>
        <begin position="1546"/>
        <end position="1568"/>
    </location>
</feature>
<dbReference type="PANTHER" id="PTHR22874:SF1">
    <property type="entry name" value="ACTIVATING MOLECULE IN BECN1-REGULATED AUTOPHAGY PROTEIN 1"/>
    <property type="match status" value="1"/>
</dbReference>
<evidence type="ECO:0000256" key="1">
    <source>
        <dbReference type="PROSITE-ProRule" id="PRU00221"/>
    </source>
</evidence>
<feature type="region of interest" description="Disordered" evidence="2">
    <location>
        <begin position="700"/>
        <end position="778"/>
    </location>
</feature>
<dbReference type="InterPro" id="IPR052596">
    <property type="entry name" value="AMBRA1_autophagy"/>
</dbReference>
<feature type="compositionally biased region" description="Polar residues" evidence="2">
    <location>
        <begin position="1358"/>
        <end position="1369"/>
    </location>
</feature>
<dbReference type="SMART" id="SM00320">
    <property type="entry name" value="WD40"/>
    <property type="match status" value="3"/>
</dbReference>
<feature type="region of interest" description="Disordered" evidence="2">
    <location>
        <begin position="640"/>
        <end position="677"/>
    </location>
</feature>
<feature type="compositionally biased region" description="Polar residues" evidence="2">
    <location>
        <begin position="348"/>
        <end position="363"/>
    </location>
</feature>
<dbReference type="SUPFAM" id="SSF50978">
    <property type="entry name" value="WD40 repeat-like"/>
    <property type="match status" value="2"/>
</dbReference>
<dbReference type="PROSITE" id="PS50294">
    <property type="entry name" value="WD_REPEATS_REGION"/>
    <property type="match status" value="1"/>
</dbReference>
<dbReference type="PANTHER" id="PTHR22874">
    <property type="entry name" value="ACTIVATING MOLECULE IN BECN1-REGULATED AUTOPHAGY PROTEIN 1"/>
    <property type="match status" value="1"/>
</dbReference>
<protein>
    <recommendedName>
        <fullName evidence="5">Activating molecule in BECN1-regulated autophagy protein 1</fullName>
    </recommendedName>
</protein>
<proteinExistence type="predicted"/>
<dbReference type="GO" id="GO:0000045">
    <property type="term" value="P:autophagosome assembly"/>
    <property type="evidence" value="ECO:0007669"/>
    <property type="project" value="TreeGrafter"/>
</dbReference>
<feature type="region of interest" description="Disordered" evidence="2">
    <location>
        <begin position="1048"/>
        <end position="1097"/>
    </location>
</feature>
<feature type="compositionally biased region" description="Basic and acidic residues" evidence="2">
    <location>
        <begin position="977"/>
        <end position="991"/>
    </location>
</feature>
<feature type="compositionally biased region" description="Polar residues" evidence="2">
    <location>
        <begin position="951"/>
        <end position="975"/>
    </location>
</feature>
<feature type="region of interest" description="Disordered" evidence="2">
    <location>
        <begin position="1469"/>
        <end position="1510"/>
    </location>
</feature>
<feature type="region of interest" description="Disordered" evidence="2">
    <location>
        <begin position="597"/>
        <end position="627"/>
    </location>
</feature>
<organism evidence="3 4">
    <name type="scientific">Diploptera punctata</name>
    <name type="common">Pacific beetle cockroach</name>
    <dbReference type="NCBI Taxonomy" id="6984"/>
    <lineage>
        <taxon>Eukaryota</taxon>
        <taxon>Metazoa</taxon>
        <taxon>Ecdysozoa</taxon>
        <taxon>Arthropoda</taxon>
        <taxon>Hexapoda</taxon>
        <taxon>Insecta</taxon>
        <taxon>Pterygota</taxon>
        <taxon>Neoptera</taxon>
        <taxon>Polyneoptera</taxon>
        <taxon>Dictyoptera</taxon>
        <taxon>Blattodea</taxon>
        <taxon>Blaberoidea</taxon>
        <taxon>Blaberidae</taxon>
        <taxon>Diplopterinae</taxon>
        <taxon>Diploptera</taxon>
    </lineage>
</organism>
<feature type="compositionally biased region" description="Polar residues" evidence="2">
    <location>
        <begin position="232"/>
        <end position="244"/>
    </location>
</feature>
<dbReference type="GO" id="GO:1990756">
    <property type="term" value="F:ubiquitin-like ligase-substrate adaptor activity"/>
    <property type="evidence" value="ECO:0007669"/>
    <property type="project" value="TreeGrafter"/>
</dbReference>
<feature type="repeat" description="WD" evidence="1">
    <location>
        <begin position="46"/>
        <end position="88"/>
    </location>
</feature>
<feature type="compositionally biased region" description="Polar residues" evidence="2">
    <location>
        <begin position="716"/>
        <end position="729"/>
    </location>
</feature>
<evidence type="ECO:0000313" key="3">
    <source>
        <dbReference type="EMBL" id="KAJ9589882.1"/>
    </source>
</evidence>
<feature type="compositionally biased region" description="Polar residues" evidence="2">
    <location>
        <begin position="859"/>
        <end position="872"/>
    </location>
</feature>
<feature type="compositionally biased region" description="Polar residues" evidence="2">
    <location>
        <begin position="893"/>
        <end position="925"/>
    </location>
</feature>
<feature type="compositionally biased region" description="Low complexity" evidence="2">
    <location>
        <begin position="932"/>
        <end position="950"/>
    </location>
</feature>
<feature type="compositionally biased region" description="Basic and acidic residues" evidence="2">
    <location>
        <begin position="1293"/>
        <end position="1315"/>
    </location>
</feature>
<feature type="region of interest" description="Disordered" evidence="2">
    <location>
        <begin position="790"/>
        <end position="834"/>
    </location>
</feature>
<dbReference type="GO" id="GO:0080008">
    <property type="term" value="C:Cul4-RING E3 ubiquitin ligase complex"/>
    <property type="evidence" value="ECO:0007669"/>
    <property type="project" value="TreeGrafter"/>
</dbReference>
<keyword evidence="1" id="KW-0853">WD repeat</keyword>
<dbReference type="InterPro" id="IPR036322">
    <property type="entry name" value="WD40_repeat_dom_sf"/>
</dbReference>
<dbReference type="Gene3D" id="2.130.10.10">
    <property type="entry name" value="YVTN repeat-like/Quinoprotein amine dehydrogenase"/>
    <property type="match status" value="1"/>
</dbReference>
<feature type="region of interest" description="Disordered" evidence="2">
    <location>
        <begin position="438"/>
        <end position="471"/>
    </location>
</feature>
<feature type="compositionally biased region" description="Low complexity" evidence="2">
    <location>
        <begin position="615"/>
        <end position="625"/>
    </location>
</feature>
<dbReference type="GO" id="GO:0000423">
    <property type="term" value="P:mitophagy"/>
    <property type="evidence" value="ECO:0007669"/>
    <property type="project" value="TreeGrafter"/>
</dbReference>
<feature type="compositionally biased region" description="Basic and acidic residues" evidence="2">
    <location>
        <begin position="750"/>
        <end position="765"/>
    </location>
</feature>
<feature type="compositionally biased region" description="Low complexity" evidence="2">
    <location>
        <begin position="1525"/>
        <end position="1536"/>
    </location>
</feature>
<feature type="compositionally biased region" description="Low complexity" evidence="2">
    <location>
        <begin position="803"/>
        <end position="833"/>
    </location>
</feature>
<feature type="compositionally biased region" description="Low complexity" evidence="2">
    <location>
        <begin position="219"/>
        <end position="231"/>
    </location>
</feature>
<feature type="region of interest" description="Disordered" evidence="2">
    <location>
        <begin position="1358"/>
        <end position="1378"/>
    </location>
</feature>
<feature type="non-terminal residue" evidence="3">
    <location>
        <position position="1824"/>
    </location>
</feature>
<feature type="compositionally biased region" description="Polar residues" evidence="2">
    <location>
        <begin position="275"/>
        <end position="285"/>
    </location>
</feature>
<feature type="compositionally biased region" description="Low complexity" evidence="2">
    <location>
        <begin position="255"/>
        <end position="274"/>
    </location>
</feature>
<gene>
    <name evidence="3" type="ORF">L9F63_017000</name>
</gene>
<name>A0AAD7ZZZ6_DIPPU</name>
<dbReference type="Proteomes" id="UP001233999">
    <property type="component" value="Unassembled WGS sequence"/>
</dbReference>
<feature type="compositionally biased region" description="Polar residues" evidence="2">
    <location>
        <begin position="659"/>
        <end position="673"/>
    </location>
</feature>
<dbReference type="InterPro" id="IPR001680">
    <property type="entry name" value="WD40_rpt"/>
</dbReference>